<proteinExistence type="predicted"/>
<dbReference type="AlphaFoldDB" id="A0A2H3KP26"/>
<evidence type="ECO:0000313" key="2">
    <source>
        <dbReference type="EMBL" id="PDV99917.1"/>
    </source>
</evidence>
<dbReference type="SUPFAM" id="SSF81301">
    <property type="entry name" value="Nucleotidyltransferase"/>
    <property type="match status" value="1"/>
</dbReference>
<dbReference type="Pfam" id="PF18765">
    <property type="entry name" value="Polbeta"/>
    <property type="match status" value="1"/>
</dbReference>
<name>A0A2H3KP26_9CHLR</name>
<dbReference type="PANTHER" id="PTHR43449:SF1">
    <property type="entry name" value="POLYMERASE BETA NUCLEOTIDYLTRANSFERASE DOMAIN-CONTAINING PROTEIN"/>
    <property type="match status" value="1"/>
</dbReference>
<dbReference type="InterPro" id="IPR041633">
    <property type="entry name" value="Polbeta"/>
</dbReference>
<dbReference type="GO" id="GO:0016740">
    <property type="term" value="F:transferase activity"/>
    <property type="evidence" value="ECO:0007669"/>
    <property type="project" value="UniProtKB-KW"/>
</dbReference>
<sequence>MGAADIPNHIRQIISHYLTSLKEHGFEIQEAILFGSYASGQANQWSDIDLALVSHEFEGVRFMDKNKIRKITIAVSTDLEVLPFNPRDFTPSNPLVKEILDTGIRVV</sequence>
<evidence type="ECO:0000259" key="1">
    <source>
        <dbReference type="Pfam" id="PF18765"/>
    </source>
</evidence>
<comment type="caution">
    <text evidence="2">The sequence shown here is derived from an EMBL/GenBank/DDBJ whole genome shotgun (WGS) entry which is preliminary data.</text>
</comment>
<feature type="domain" description="Polymerase beta nucleotidyltransferase" evidence="1">
    <location>
        <begin position="23"/>
        <end position="78"/>
    </location>
</feature>
<evidence type="ECO:0000313" key="3">
    <source>
        <dbReference type="Proteomes" id="UP000220922"/>
    </source>
</evidence>
<dbReference type="OrthoDB" id="165205at2"/>
<dbReference type="CDD" id="cd05403">
    <property type="entry name" value="NT_KNTase_like"/>
    <property type="match status" value="1"/>
</dbReference>
<protein>
    <submittedName>
        <fullName evidence="2">Nucleotidyltransferase</fullName>
    </submittedName>
</protein>
<accession>A0A2H3KP26</accession>
<reference evidence="2 3" key="1">
    <citation type="submission" date="2016-05" db="EMBL/GenBank/DDBJ databases">
        <authorList>
            <person name="Lavstsen T."/>
            <person name="Jespersen J.S."/>
        </authorList>
    </citation>
    <scope>NUCLEOTIDE SEQUENCE [LARGE SCALE GENOMIC DNA]</scope>
    <source>
        <strain evidence="2 3">B7-9</strain>
    </source>
</reference>
<dbReference type="Proteomes" id="UP000220922">
    <property type="component" value="Unassembled WGS sequence"/>
</dbReference>
<dbReference type="EMBL" id="LYXE01000063">
    <property type="protein sequence ID" value="PDV99917.1"/>
    <property type="molecule type" value="Genomic_DNA"/>
</dbReference>
<gene>
    <name evidence="2" type="ORF">A9Q02_00025</name>
</gene>
<dbReference type="Gene3D" id="3.30.460.10">
    <property type="entry name" value="Beta Polymerase, domain 2"/>
    <property type="match status" value="1"/>
</dbReference>
<dbReference type="PANTHER" id="PTHR43449">
    <property type="entry name" value="NUCLEOTIDYLTRANSFERASE"/>
    <property type="match status" value="1"/>
</dbReference>
<dbReference type="InterPro" id="IPR043519">
    <property type="entry name" value="NT_sf"/>
</dbReference>
<keyword evidence="2" id="KW-0808">Transferase</keyword>
<organism evidence="2 3">
    <name type="scientific">Candidatus Chloroploca asiatica</name>
    <dbReference type="NCBI Taxonomy" id="1506545"/>
    <lineage>
        <taxon>Bacteria</taxon>
        <taxon>Bacillati</taxon>
        <taxon>Chloroflexota</taxon>
        <taxon>Chloroflexia</taxon>
        <taxon>Chloroflexales</taxon>
        <taxon>Chloroflexineae</taxon>
        <taxon>Oscillochloridaceae</taxon>
        <taxon>Candidatus Chloroploca</taxon>
    </lineage>
</organism>
<keyword evidence="3" id="KW-1185">Reference proteome</keyword>